<evidence type="ECO:0000313" key="2">
    <source>
        <dbReference type="EMBL" id="CAJ0598401.1"/>
    </source>
</evidence>
<keyword evidence="3" id="KW-1185">Reference proteome</keyword>
<evidence type="ECO:0008006" key="4">
    <source>
        <dbReference type="Google" id="ProtNLM"/>
    </source>
</evidence>
<dbReference type="AlphaFoldDB" id="A0AA36M597"/>
<keyword evidence="1" id="KW-0732">Signal</keyword>
<gene>
    <name evidence="2" type="ORF">CYNAS_LOCUS10384</name>
</gene>
<accession>A0AA36M597</accession>
<name>A0AA36M597_CYLNA</name>
<organism evidence="2 3">
    <name type="scientific">Cylicocyclus nassatus</name>
    <name type="common">Nematode worm</name>
    <dbReference type="NCBI Taxonomy" id="53992"/>
    <lineage>
        <taxon>Eukaryota</taxon>
        <taxon>Metazoa</taxon>
        <taxon>Ecdysozoa</taxon>
        <taxon>Nematoda</taxon>
        <taxon>Chromadorea</taxon>
        <taxon>Rhabditida</taxon>
        <taxon>Rhabditina</taxon>
        <taxon>Rhabditomorpha</taxon>
        <taxon>Strongyloidea</taxon>
        <taxon>Strongylidae</taxon>
        <taxon>Cylicocyclus</taxon>
    </lineage>
</organism>
<protein>
    <recommendedName>
        <fullName evidence="4">Transthyretin</fullName>
    </recommendedName>
</protein>
<proteinExistence type="predicted"/>
<sequence length="123" mass="13701">MFWFLGLSIPIFSLTTPALPDKVKGVTITGVVACKGVAPNVIISYYGDKQIKQTTTDKSGMFMLEGLVLTKKKPILHLKYNCSNLCSFSYTFNDLKKYKNGEVYDFGPIQLANPHLSLKSKKC</sequence>
<feature type="chain" id="PRO_5041308000" description="Transthyretin" evidence="1">
    <location>
        <begin position="26"/>
        <end position="123"/>
    </location>
</feature>
<dbReference type="EMBL" id="CATQJL010000223">
    <property type="protein sequence ID" value="CAJ0598401.1"/>
    <property type="molecule type" value="Genomic_DNA"/>
</dbReference>
<feature type="signal peptide" evidence="1">
    <location>
        <begin position="1"/>
        <end position="25"/>
    </location>
</feature>
<evidence type="ECO:0000256" key="1">
    <source>
        <dbReference type="SAM" id="SignalP"/>
    </source>
</evidence>
<evidence type="ECO:0000313" key="3">
    <source>
        <dbReference type="Proteomes" id="UP001176961"/>
    </source>
</evidence>
<reference evidence="2" key="1">
    <citation type="submission" date="2023-07" db="EMBL/GenBank/DDBJ databases">
        <authorList>
            <consortium name="CYATHOMIX"/>
        </authorList>
    </citation>
    <scope>NUCLEOTIDE SEQUENCE</scope>
    <source>
        <strain evidence="2">N/A</strain>
    </source>
</reference>
<comment type="caution">
    <text evidence="2">The sequence shown here is derived from an EMBL/GenBank/DDBJ whole genome shotgun (WGS) entry which is preliminary data.</text>
</comment>
<dbReference type="Proteomes" id="UP001176961">
    <property type="component" value="Unassembled WGS sequence"/>
</dbReference>